<feature type="domain" description="BPL/LPL catalytic" evidence="2">
    <location>
        <begin position="1"/>
        <end position="179"/>
    </location>
</feature>
<dbReference type="InterPro" id="IPR045864">
    <property type="entry name" value="aa-tRNA-synth_II/BPL/LPL"/>
</dbReference>
<dbReference type="EMBL" id="CP063185">
    <property type="protein sequence ID" value="QYC74699.1"/>
    <property type="molecule type" value="Genomic_DNA"/>
</dbReference>
<dbReference type="SUPFAM" id="SSF55681">
    <property type="entry name" value="Class II aaRS and biotin synthetases"/>
    <property type="match status" value="1"/>
</dbReference>
<dbReference type="Proteomes" id="UP000825134">
    <property type="component" value="Chromosome"/>
</dbReference>
<name>A0AAQ0ELU6_9CHLA</name>
<proteinExistence type="predicted"/>
<dbReference type="PANTHER" id="PTHR12835">
    <property type="entry name" value="BIOTIN PROTEIN LIGASE"/>
    <property type="match status" value="1"/>
</dbReference>
<dbReference type="GO" id="GO:0005737">
    <property type="term" value="C:cytoplasm"/>
    <property type="evidence" value="ECO:0007669"/>
    <property type="project" value="TreeGrafter"/>
</dbReference>
<dbReference type="RefSeq" id="WP_219664816.1">
    <property type="nucleotide sequence ID" value="NZ_CP063185.1"/>
</dbReference>
<evidence type="ECO:0000259" key="2">
    <source>
        <dbReference type="PROSITE" id="PS51733"/>
    </source>
</evidence>
<organism evidence="3 4">
    <name type="scientific">Chlamydia suis</name>
    <dbReference type="NCBI Taxonomy" id="83559"/>
    <lineage>
        <taxon>Bacteria</taxon>
        <taxon>Pseudomonadati</taxon>
        <taxon>Chlamydiota</taxon>
        <taxon>Chlamydiia</taxon>
        <taxon>Chlamydiales</taxon>
        <taxon>Chlamydiaceae</taxon>
        <taxon>Chlamydia/Chlamydophila group</taxon>
        <taxon>Chlamydia</taxon>
    </lineage>
</organism>
<dbReference type="Gene3D" id="3.30.930.10">
    <property type="entry name" value="Bira Bifunctional Protein, Domain 2"/>
    <property type="match status" value="1"/>
</dbReference>
<gene>
    <name evidence="3" type="ORF">INQ84_01705</name>
</gene>
<accession>A0AAQ0ELU6</accession>
<protein>
    <submittedName>
        <fullName evidence="3">Biotin--[acetyl-CoA-carboxylase] ligase</fullName>
        <ecNumber evidence="3">6.3.4.15</ecNumber>
    </submittedName>
</protein>
<reference evidence="3" key="1">
    <citation type="journal article" date="2021" name="Front. Microbiol.">
        <title>Generation of Tetracycline and Rifamycin Resistant Chlamydia Suis Recombinants.</title>
        <authorList>
            <person name="Marti H."/>
            <person name="Bommana S."/>
            <person name="Read T.D."/>
            <person name="Pesch T."/>
            <person name="Prahauser B."/>
            <person name="Dean D."/>
            <person name="Borel N."/>
        </authorList>
    </citation>
    <scope>NUCLEOTIDE SEQUENCE</scope>
    <source>
        <strain evidence="3">208.1</strain>
    </source>
</reference>
<dbReference type="InterPro" id="IPR004143">
    <property type="entry name" value="BPL_LPL_catalytic"/>
</dbReference>
<keyword evidence="1 3" id="KW-0436">Ligase</keyword>
<dbReference type="NCBIfam" id="NF004607">
    <property type="entry name" value="PRK05935.1"/>
    <property type="match status" value="1"/>
</dbReference>
<dbReference type="InterPro" id="IPR004408">
    <property type="entry name" value="Biotin_CoA_COase_ligase"/>
</dbReference>
<dbReference type="Pfam" id="PF03099">
    <property type="entry name" value="BPL_LplA_LipB"/>
    <property type="match status" value="1"/>
</dbReference>
<dbReference type="AlphaFoldDB" id="A0AAQ0ELU6"/>
<sequence length="184" mass="20298">MKEIYYEIASTDSTNTTAKRGISLWDPYALTIVTTRKQTAGRGKFSRYWHSTDRDLLASFCFFLRVDSVDSALLFRIGTEAVIRLGVSLGIPGIVMKWPNDVLVQGKKLSGVLCETVPVENGMGVIIGIGINGNVSAEELLVVDQPATSLQELIGRSLDIEEHIYRLAQEMQDLIRGLPLWGAV</sequence>
<dbReference type="GO" id="GO:0004077">
    <property type="term" value="F:biotin--[biotin carboxyl-carrier protein] ligase activity"/>
    <property type="evidence" value="ECO:0007669"/>
    <property type="project" value="UniProtKB-EC"/>
</dbReference>
<dbReference type="PROSITE" id="PS51733">
    <property type="entry name" value="BPL_LPL_CATALYTIC"/>
    <property type="match status" value="1"/>
</dbReference>
<evidence type="ECO:0000313" key="4">
    <source>
        <dbReference type="Proteomes" id="UP000825134"/>
    </source>
</evidence>
<dbReference type="NCBIfam" id="TIGR00121">
    <property type="entry name" value="birA_ligase"/>
    <property type="match status" value="1"/>
</dbReference>
<evidence type="ECO:0000313" key="3">
    <source>
        <dbReference type="EMBL" id="QYC74699.1"/>
    </source>
</evidence>
<dbReference type="EC" id="6.3.4.15" evidence="3"/>
<evidence type="ECO:0000256" key="1">
    <source>
        <dbReference type="ARBA" id="ARBA00022598"/>
    </source>
</evidence>
<dbReference type="PANTHER" id="PTHR12835:SF5">
    <property type="entry name" value="BIOTIN--PROTEIN LIGASE"/>
    <property type="match status" value="1"/>
</dbReference>